<protein>
    <recommendedName>
        <fullName evidence="3">GNAT family N-acetyltransferase</fullName>
    </recommendedName>
</protein>
<evidence type="ECO:0000313" key="1">
    <source>
        <dbReference type="EMBL" id="MBP2354047.1"/>
    </source>
</evidence>
<keyword evidence="2" id="KW-1185">Reference proteome</keyword>
<organism evidence="1 2">
    <name type="scientific">Kribbella aluminosa</name>
    <dbReference type="NCBI Taxonomy" id="416017"/>
    <lineage>
        <taxon>Bacteria</taxon>
        <taxon>Bacillati</taxon>
        <taxon>Actinomycetota</taxon>
        <taxon>Actinomycetes</taxon>
        <taxon>Propionibacteriales</taxon>
        <taxon>Kribbellaceae</taxon>
        <taxon>Kribbella</taxon>
    </lineage>
</organism>
<proteinExistence type="predicted"/>
<reference evidence="1 2" key="1">
    <citation type="submission" date="2021-03" db="EMBL/GenBank/DDBJ databases">
        <title>Sequencing the genomes of 1000 actinobacteria strains.</title>
        <authorList>
            <person name="Klenk H.-P."/>
        </authorList>
    </citation>
    <scope>NUCLEOTIDE SEQUENCE [LARGE SCALE GENOMIC DNA]</scope>
    <source>
        <strain evidence="1 2">DSM 18824</strain>
    </source>
</reference>
<sequence>MSTVPEAGPLRAERPALRPCVAGDLDEFANSFSTAPQAMSLDVYWG</sequence>
<dbReference type="RefSeq" id="WP_245359440.1">
    <property type="nucleotide sequence ID" value="NZ_BAAAVU010000001.1"/>
</dbReference>
<evidence type="ECO:0008006" key="3">
    <source>
        <dbReference type="Google" id="ProtNLM"/>
    </source>
</evidence>
<evidence type="ECO:0000313" key="2">
    <source>
        <dbReference type="Proteomes" id="UP000755585"/>
    </source>
</evidence>
<comment type="caution">
    <text evidence="1">The sequence shown here is derived from an EMBL/GenBank/DDBJ whole genome shotgun (WGS) entry which is preliminary data.</text>
</comment>
<gene>
    <name evidence="1" type="ORF">JOF29_005157</name>
</gene>
<name>A0ABS4UQY2_9ACTN</name>
<dbReference type="Proteomes" id="UP000755585">
    <property type="component" value="Unassembled WGS sequence"/>
</dbReference>
<dbReference type="EMBL" id="JAGINT010000002">
    <property type="protein sequence ID" value="MBP2354047.1"/>
    <property type="molecule type" value="Genomic_DNA"/>
</dbReference>
<accession>A0ABS4UQY2</accession>